<dbReference type="AlphaFoldDB" id="A0A7D5KHT8"/>
<dbReference type="SUPFAM" id="SSF56747">
    <property type="entry name" value="Prim-pol domain"/>
    <property type="match status" value="1"/>
</dbReference>
<dbReference type="EMBL" id="CP058601">
    <property type="protein sequence ID" value="QLG47859.1"/>
    <property type="molecule type" value="Genomic_DNA"/>
</dbReference>
<protein>
    <submittedName>
        <fullName evidence="3">Bifunctional DNA primase/polymerase</fullName>
    </submittedName>
</protein>
<evidence type="ECO:0000256" key="1">
    <source>
        <dbReference type="SAM" id="MobiDB-lite"/>
    </source>
</evidence>
<feature type="domain" description="DNA primase/polymerase bifunctional N-terminal" evidence="2">
    <location>
        <begin position="83"/>
        <end position="224"/>
    </location>
</feature>
<organism evidence="3 4">
    <name type="scientific">Natrinema halophilum</name>
    <dbReference type="NCBI Taxonomy" id="1699371"/>
    <lineage>
        <taxon>Archaea</taxon>
        <taxon>Methanobacteriati</taxon>
        <taxon>Methanobacteriota</taxon>
        <taxon>Stenosarchaea group</taxon>
        <taxon>Halobacteria</taxon>
        <taxon>Halobacteriales</taxon>
        <taxon>Natrialbaceae</taxon>
        <taxon>Natrinema</taxon>
    </lineage>
</organism>
<dbReference type="InterPro" id="IPR015330">
    <property type="entry name" value="DNA_primase/pol_bifunc_N"/>
</dbReference>
<dbReference type="KEGG" id="haly:HYG82_02870"/>
<evidence type="ECO:0000313" key="3">
    <source>
        <dbReference type="EMBL" id="QLG47859.1"/>
    </source>
</evidence>
<sequence>MVVGVTECFRCGTTEELERFGNAYICADCTPGGDDTTGDDRFDTTGEHENPIDVSDVTDAKRADMLSEYLERFVDEFGSIPQLMPLDDEGKAPIIKGRAKLDSPVGRSFLVDGQEAVRQIREEGARGFAIYAGKADHGTEDAVFIDHDDDSFPTPTADPTLEMLSGSGRGNHETYRNSGDVQNARVDDNVGEIRAENRYVVAPGSVHPTGGVYHLVENRDIATLADKDLNHSMRPASSRRDRDGDSGPTTIDLKDEGDPPDDDTVQKRLERAFQNSHDGNRIRKVYNGRYRAAGFDDRSSAEIWLANRLDSWVGRGNRAVVERLIDRSNLQKWPERPDRSYRASVLSEVGYQDWYYDPEQSGDDEYGRDENLPELLDAAFQEDKNDINSRAMSTLPSASLTRSLHTSASAWLGNEALIGPAPTPLATVSGTPSKK</sequence>
<name>A0A7D5KHT8_9EURY</name>
<dbReference type="Pfam" id="PF09250">
    <property type="entry name" value="Prim-Pol"/>
    <property type="match status" value="1"/>
</dbReference>
<proteinExistence type="predicted"/>
<gene>
    <name evidence="3" type="ORF">HYG82_02870</name>
</gene>
<reference evidence="3 4" key="1">
    <citation type="submission" date="2020-07" db="EMBL/GenBank/DDBJ databases">
        <authorList>
            <person name="Cui H."/>
        </authorList>
    </citation>
    <scope>NUCLEOTIDE SEQUENCE [LARGE SCALE GENOMIC DNA]</scope>
    <source>
        <strain evidence="3 4">YPL8</strain>
    </source>
</reference>
<keyword evidence="4" id="KW-1185">Reference proteome</keyword>
<dbReference type="Proteomes" id="UP000509241">
    <property type="component" value="Chromosome"/>
</dbReference>
<evidence type="ECO:0000259" key="2">
    <source>
        <dbReference type="Pfam" id="PF09250"/>
    </source>
</evidence>
<dbReference type="OrthoDB" id="232718at2157"/>
<feature type="region of interest" description="Disordered" evidence="1">
    <location>
        <begin position="226"/>
        <end position="263"/>
    </location>
</feature>
<accession>A0A7D5KHT8</accession>
<evidence type="ECO:0000313" key="4">
    <source>
        <dbReference type="Proteomes" id="UP000509241"/>
    </source>
</evidence>
<dbReference type="RefSeq" id="WP_179259601.1">
    <property type="nucleotide sequence ID" value="NZ_CP058601.1"/>
</dbReference>
<dbReference type="GeneID" id="56032199"/>